<keyword evidence="5" id="KW-0732">Signal</keyword>
<proteinExistence type="predicted"/>
<protein>
    <recommendedName>
        <fullName evidence="8">LRRCT domain-containing protein</fullName>
    </recommendedName>
</protein>
<reference evidence="6 7" key="1">
    <citation type="submission" date="2017-12" db="EMBL/GenBank/DDBJ databases">
        <title>Hemimetabolous genomes reveal molecular basis of termite eusociality.</title>
        <authorList>
            <person name="Harrison M.C."/>
            <person name="Jongepier E."/>
            <person name="Robertson H.M."/>
            <person name="Arning N."/>
            <person name="Bitard-Feildel T."/>
            <person name="Chao H."/>
            <person name="Childers C.P."/>
            <person name="Dinh H."/>
            <person name="Doddapaneni H."/>
            <person name="Dugan S."/>
            <person name="Gowin J."/>
            <person name="Greiner C."/>
            <person name="Han Y."/>
            <person name="Hu H."/>
            <person name="Hughes D.S.T."/>
            <person name="Huylmans A.-K."/>
            <person name="Kemena C."/>
            <person name="Kremer L.P.M."/>
            <person name="Lee S.L."/>
            <person name="Lopez-Ezquerra A."/>
            <person name="Mallet L."/>
            <person name="Monroy-Kuhn J.M."/>
            <person name="Moser A."/>
            <person name="Murali S.C."/>
            <person name="Muzny D.M."/>
            <person name="Otani S."/>
            <person name="Piulachs M.-D."/>
            <person name="Poelchau M."/>
            <person name="Qu J."/>
            <person name="Schaub F."/>
            <person name="Wada-Katsumata A."/>
            <person name="Worley K.C."/>
            <person name="Xie Q."/>
            <person name="Ylla G."/>
            <person name="Poulsen M."/>
            <person name="Gibbs R.A."/>
            <person name="Schal C."/>
            <person name="Richards S."/>
            <person name="Belles X."/>
            <person name="Korb J."/>
            <person name="Bornberg-Bauer E."/>
        </authorList>
    </citation>
    <scope>NUCLEOTIDE SEQUENCE [LARGE SCALE GENOMIC DNA]</scope>
    <source>
        <tissue evidence="6">Whole body</tissue>
    </source>
</reference>
<keyword evidence="2" id="KW-0677">Repeat</keyword>
<feature type="region of interest" description="Disordered" evidence="3">
    <location>
        <begin position="337"/>
        <end position="357"/>
    </location>
</feature>
<keyword evidence="4" id="KW-1133">Transmembrane helix</keyword>
<dbReference type="InterPro" id="IPR032675">
    <property type="entry name" value="LRR_dom_sf"/>
</dbReference>
<dbReference type="InterPro" id="IPR001611">
    <property type="entry name" value="Leu-rich_rpt"/>
</dbReference>
<dbReference type="AlphaFoldDB" id="A0A2J7R8Z8"/>
<evidence type="ECO:0008006" key="8">
    <source>
        <dbReference type="Google" id="ProtNLM"/>
    </source>
</evidence>
<accession>A0A2J7R8Z8</accession>
<name>A0A2J7R8Z8_9NEOP</name>
<keyword evidence="7" id="KW-1185">Reference proteome</keyword>
<sequence>MDTTAIVGLLFASTLFRVSSSCSANYPCSCSSASGESGALRCEVNLTSNLIQNEKFASRERHENSSDIFIIHNNAFKTLHCKYCLHILYLDHNNVSAVEPDAFCDLEQLEILYMDNNRIEELHENTFRHNPTLKKLDVSVNRLRFLHPDMFRHKTLFYFLNVSHNMLVLSGTILNSEHLNVLDASYSNQMKDSSWHVLDSAVFSGLPNLKALVLEGNAIRCLTLDTFIYNPHLVEVNLKNNELKVLPHELFRYSHKIYSLLISNNPLVCDCRMKTFAVWCSNRSVQLDAVFCGRPLGTWSLLQALPCDTPALSHALMPVADSSCTVPSVSAKEATSAMSVTSSRPASEESMAPSTSSVTTSRTMTKAVYRYQQETISGNSSWDKLPSFVQSSINSTTQIPYDHSWDSNMTLTSTEHARPVFSWKVFAAVFGLIISMVFLVIAVMLRRRSYCEYSVAATHCPNCMLCGGDTRTYDEVREGCCQHTPYIIVETLHQSTAPKTDLHYLCRDVTGLTDVAPEVPPRRLTADTTYRCSGLLGANVDTFCTTAALEEHVYEVVE</sequence>
<feature type="signal peptide" evidence="5">
    <location>
        <begin position="1"/>
        <end position="24"/>
    </location>
</feature>
<comment type="caution">
    <text evidence="6">The sequence shown here is derived from an EMBL/GenBank/DDBJ whole genome shotgun (WGS) entry which is preliminary data.</text>
</comment>
<dbReference type="Proteomes" id="UP000235965">
    <property type="component" value="Unassembled WGS sequence"/>
</dbReference>
<evidence type="ECO:0000313" key="6">
    <source>
        <dbReference type="EMBL" id="PNF37308.1"/>
    </source>
</evidence>
<evidence type="ECO:0000256" key="4">
    <source>
        <dbReference type="SAM" id="Phobius"/>
    </source>
</evidence>
<evidence type="ECO:0000256" key="2">
    <source>
        <dbReference type="ARBA" id="ARBA00022737"/>
    </source>
</evidence>
<dbReference type="PANTHER" id="PTHR24366">
    <property type="entry name" value="IG(IMMUNOGLOBULIN) AND LRR(LEUCINE RICH REPEAT) DOMAINS"/>
    <property type="match status" value="1"/>
</dbReference>
<dbReference type="SMART" id="SM00369">
    <property type="entry name" value="LRR_TYP"/>
    <property type="match status" value="5"/>
</dbReference>
<dbReference type="EMBL" id="NEVH01006721">
    <property type="protein sequence ID" value="PNF37308.1"/>
    <property type="molecule type" value="Genomic_DNA"/>
</dbReference>
<evidence type="ECO:0000256" key="3">
    <source>
        <dbReference type="SAM" id="MobiDB-lite"/>
    </source>
</evidence>
<evidence type="ECO:0000256" key="5">
    <source>
        <dbReference type="SAM" id="SignalP"/>
    </source>
</evidence>
<evidence type="ECO:0000313" key="7">
    <source>
        <dbReference type="Proteomes" id="UP000235965"/>
    </source>
</evidence>
<dbReference type="Gene3D" id="3.80.10.10">
    <property type="entry name" value="Ribonuclease Inhibitor"/>
    <property type="match status" value="2"/>
</dbReference>
<keyword evidence="4" id="KW-0812">Transmembrane</keyword>
<dbReference type="Pfam" id="PF13855">
    <property type="entry name" value="LRR_8"/>
    <property type="match status" value="2"/>
</dbReference>
<keyword evidence="1" id="KW-0433">Leucine-rich repeat</keyword>
<evidence type="ECO:0000256" key="1">
    <source>
        <dbReference type="ARBA" id="ARBA00022614"/>
    </source>
</evidence>
<feature type="chain" id="PRO_5014392854" description="LRRCT domain-containing protein" evidence="5">
    <location>
        <begin position="25"/>
        <end position="558"/>
    </location>
</feature>
<gene>
    <name evidence="6" type="ORF">B7P43_G00444</name>
</gene>
<dbReference type="InterPro" id="IPR003591">
    <property type="entry name" value="Leu-rich_rpt_typical-subtyp"/>
</dbReference>
<organism evidence="6 7">
    <name type="scientific">Cryptotermes secundus</name>
    <dbReference type="NCBI Taxonomy" id="105785"/>
    <lineage>
        <taxon>Eukaryota</taxon>
        <taxon>Metazoa</taxon>
        <taxon>Ecdysozoa</taxon>
        <taxon>Arthropoda</taxon>
        <taxon>Hexapoda</taxon>
        <taxon>Insecta</taxon>
        <taxon>Pterygota</taxon>
        <taxon>Neoptera</taxon>
        <taxon>Polyneoptera</taxon>
        <taxon>Dictyoptera</taxon>
        <taxon>Blattodea</taxon>
        <taxon>Blattoidea</taxon>
        <taxon>Termitoidae</taxon>
        <taxon>Kalotermitidae</taxon>
        <taxon>Cryptotermitinae</taxon>
        <taxon>Cryptotermes</taxon>
    </lineage>
</organism>
<dbReference type="InParanoid" id="A0A2J7R8Z8"/>
<keyword evidence="4" id="KW-0472">Membrane</keyword>
<dbReference type="OrthoDB" id="676979at2759"/>
<dbReference type="SUPFAM" id="SSF52058">
    <property type="entry name" value="L domain-like"/>
    <property type="match status" value="1"/>
</dbReference>
<feature type="transmembrane region" description="Helical" evidence="4">
    <location>
        <begin position="421"/>
        <end position="445"/>
    </location>
</feature>
<dbReference type="PANTHER" id="PTHR24366:SF96">
    <property type="entry name" value="LEUCINE RICH REPEAT CONTAINING 53"/>
    <property type="match status" value="1"/>
</dbReference>
<dbReference type="STRING" id="105785.A0A2J7R8Z8"/>